<protein>
    <submittedName>
        <fullName evidence="2">Glycosyltransferase involved in cell wall biosynthesis</fullName>
    </submittedName>
</protein>
<reference evidence="2 3" key="1">
    <citation type="submission" date="2018-07" db="EMBL/GenBank/DDBJ databases">
        <title>Leeuwenhoekiella genomics.</title>
        <authorList>
            <person name="Tahon G."/>
            <person name="Willems A."/>
        </authorList>
    </citation>
    <scope>NUCLEOTIDE SEQUENCE [LARGE SCALE GENOMIC DNA]</scope>
    <source>
        <strain evidence="2 3">LMG 29608</strain>
    </source>
</reference>
<dbReference type="InterPro" id="IPR001173">
    <property type="entry name" value="Glyco_trans_2-like"/>
</dbReference>
<dbReference type="PANTHER" id="PTHR43685">
    <property type="entry name" value="GLYCOSYLTRANSFERASE"/>
    <property type="match status" value="1"/>
</dbReference>
<dbReference type="InterPro" id="IPR050834">
    <property type="entry name" value="Glycosyltransf_2"/>
</dbReference>
<evidence type="ECO:0000259" key="1">
    <source>
        <dbReference type="Pfam" id="PF00535"/>
    </source>
</evidence>
<keyword evidence="3" id="KW-1185">Reference proteome</keyword>
<dbReference type="Pfam" id="PF00535">
    <property type="entry name" value="Glycos_transf_2"/>
    <property type="match status" value="1"/>
</dbReference>
<dbReference type="RefSeq" id="WP_128764725.1">
    <property type="nucleotide sequence ID" value="NZ_JBHUOO010000048.1"/>
</dbReference>
<proteinExistence type="predicted"/>
<dbReference type="GO" id="GO:0016740">
    <property type="term" value="F:transferase activity"/>
    <property type="evidence" value="ECO:0007669"/>
    <property type="project" value="UniProtKB-KW"/>
</dbReference>
<dbReference type="SUPFAM" id="SSF53448">
    <property type="entry name" value="Nucleotide-diphospho-sugar transferases"/>
    <property type="match status" value="1"/>
</dbReference>
<evidence type="ECO:0000313" key="2">
    <source>
        <dbReference type="EMBL" id="RXG25183.1"/>
    </source>
</evidence>
<sequence length="312" mass="36697">MKELISIIIPVYNRESYVIETLNSINKQTYTTWECILVDDGSTDQSIDLINKFIKDKPKYKLYRRPKSKIKGANSCRNFGFSKSSGSLVKFFDSDDLMTPDHLELCRNAIFAYEKDFVVSDSINFYNNEFRGKPYEFDRRSSQLNMINFAMYRVAWITDDLLLKRELAEKLRFKEGIEDNASEYHYNLKLLGLTLNGLLLPEVNTYRRIHDSNMINTTLKRNIDQILAENKFTALEYVEDLSTAELQRWFLSGYIQLSFKLTLSKKWPKYTWRSIPYLARYYSFFKAGVYPLALVTGYLFGKGYNVVKYIRS</sequence>
<gene>
    <name evidence="2" type="ORF">DSM02_1153</name>
</gene>
<dbReference type="InterPro" id="IPR029044">
    <property type="entry name" value="Nucleotide-diphossugar_trans"/>
</dbReference>
<dbReference type="CDD" id="cd00761">
    <property type="entry name" value="Glyco_tranf_GTA_type"/>
    <property type="match status" value="1"/>
</dbReference>
<comment type="caution">
    <text evidence="2">The sequence shown here is derived from an EMBL/GenBank/DDBJ whole genome shotgun (WGS) entry which is preliminary data.</text>
</comment>
<dbReference type="EMBL" id="QOVK01000003">
    <property type="protein sequence ID" value="RXG25183.1"/>
    <property type="molecule type" value="Genomic_DNA"/>
</dbReference>
<organism evidence="2 3">
    <name type="scientific">Leeuwenhoekiella polynyae</name>
    <dbReference type="NCBI Taxonomy" id="1550906"/>
    <lineage>
        <taxon>Bacteria</taxon>
        <taxon>Pseudomonadati</taxon>
        <taxon>Bacteroidota</taxon>
        <taxon>Flavobacteriia</taxon>
        <taxon>Flavobacteriales</taxon>
        <taxon>Flavobacteriaceae</taxon>
        <taxon>Leeuwenhoekiella</taxon>
    </lineage>
</organism>
<accession>A0A4Q0PEE1</accession>
<dbReference type="Proteomes" id="UP000289859">
    <property type="component" value="Unassembled WGS sequence"/>
</dbReference>
<feature type="domain" description="Glycosyltransferase 2-like" evidence="1">
    <location>
        <begin position="6"/>
        <end position="138"/>
    </location>
</feature>
<dbReference type="OrthoDB" id="597270at2"/>
<dbReference type="AlphaFoldDB" id="A0A4Q0PEE1"/>
<keyword evidence="2" id="KW-0808">Transferase</keyword>
<dbReference type="PANTHER" id="PTHR43685:SF11">
    <property type="entry name" value="GLYCOSYLTRANSFERASE TAGX-RELATED"/>
    <property type="match status" value="1"/>
</dbReference>
<dbReference type="Gene3D" id="3.90.550.10">
    <property type="entry name" value="Spore Coat Polysaccharide Biosynthesis Protein SpsA, Chain A"/>
    <property type="match status" value="1"/>
</dbReference>
<name>A0A4Q0PEE1_9FLAO</name>
<evidence type="ECO:0000313" key="3">
    <source>
        <dbReference type="Proteomes" id="UP000289859"/>
    </source>
</evidence>